<proteinExistence type="predicted"/>
<dbReference type="EMBL" id="QQBC01000002">
    <property type="protein sequence ID" value="RDI68464.1"/>
    <property type="molecule type" value="Genomic_DNA"/>
</dbReference>
<sequence>MGFGGDGIPSDVEGAVGLMGLDECDCEQCQHDALTEAFTTGIDTREHAAAIWSEFRLDESV</sequence>
<dbReference type="AlphaFoldDB" id="A0A370IG77"/>
<name>A0A370IG77_9NOCA</name>
<keyword evidence="2" id="KW-1185">Reference proteome</keyword>
<evidence type="ECO:0000313" key="2">
    <source>
        <dbReference type="Proteomes" id="UP000254869"/>
    </source>
</evidence>
<dbReference type="Proteomes" id="UP000254869">
    <property type="component" value="Unassembled WGS sequence"/>
</dbReference>
<comment type="caution">
    <text evidence="1">The sequence shown here is derived from an EMBL/GenBank/DDBJ whole genome shotgun (WGS) entry which is preliminary data.</text>
</comment>
<organism evidence="1 2">
    <name type="scientific">Nocardia pseudobrasiliensis</name>
    <dbReference type="NCBI Taxonomy" id="45979"/>
    <lineage>
        <taxon>Bacteria</taxon>
        <taxon>Bacillati</taxon>
        <taxon>Actinomycetota</taxon>
        <taxon>Actinomycetes</taxon>
        <taxon>Mycobacteriales</taxon>
        <taxon>Nocardiaceae</taxon>
        <taxon>Nocardia</taxon>
    </lineage>
</organism>
<accession>A0A370IG77</accession>
<protein>
    <submittedName>
        <fullName evidence="1">Uncharacterized protein</fullName>
    </submittedName>
</protein>
<reference evidence="1 2" key="1">
    <citation type="submission" date="2018-07" db="EMBL/GenBank/DDBJ databases">
        <title>Genomic Encyclopedia of Type Strains, Phase IV (KMG-IV): sequencing the most valuable type-strain genomes for metagenomic binning, comparative biology and taxonomic classification.</title>
        <authorList>
            <person name="Goeker M."/>
        </authorList>
    </citation>
    <scope>NUCLEOTIDE SEQUENCE [LARGE SCALE GENOMIC DNA]</scope>
    <source>
        <strain evidence="1 2">DSM 44290</strain>
    </source>
</reference>
<evidence type="ECO:0000313" key="1">
    <source>
        <dbReference type="EMBL" id="RDI68464.1"/>
    </source>
</evidence>
<dbReference type="RefSeq" id="WP_067993609.1">
    <property type="nucleotide sequence ID" value="NZ_QQBC01000002.1"/>
</dbReference>
<gene>
    <name evidence="1" type="ORF">DFR76_102865</name>
</gene>